<dbReference type="Pfam" id="PF00107">
    <property type="entry name" value="ADH_zinc_N"/>
    <property type="match status" value="1"/>
</dbReference>
<dbReference type="Pfam" id="PF08240">
    <property type="entry name" value="ADH_N"/>
    <property type="match status" value="1"/>
</dbReference>
<dbReference type="Gene3D" id="3.90.180.10">
    <property type="entry name" value="Medium-chain alcohol dehydrogenases, catalytic domain"/>
    <property type="match status" value="1"/>
</dbReference>
<dbReference type="InterPro" id="IPR013154">
    <property type="entry name" value="ADH-like_N"/>
</dbReference>
<dbReference type="Proteomes" id="UP001321486">
    <property type="component" value="Chromosome"/>
</dbReference>
<dbReference type="EMBL" id="AP027732">
    <property type="protein sequence ID" value="BDZ48166.1"/>
    <property type="molecule type" value="Genomic_DNA"/>
</dbReference>
<evidence type="ECO:0000313" key="6">
    <source>
        <dbReference type="Proteomes" id="UP001321486"/>
    </source>
</evidence>
<dbReference type="InterPro" id="IPR036291">
    <property type="entry name" value="NAD(P)-bd_dom_sf"/>
</dbReference>
<keyword evidence="6" id="KW-1185">Reference proteome</keyword>
<name>A0ABN6XWX5_9MICO</name>
<dbReference type="PANTHER" id="PTHR43401">
    <property type="entry name" value="L-THREONINE 3-DEHYDROGENASE"/>
    <property type="match status" value="1"/>
</dbReference>
<proteinExistence type="predicted"/>
<dbReference type="SUPFAM" id="SSF50129">
    <property type="entry name" value="GroES-like"/>
    <property type="match status" value="1"/>
</dbReference>
<evidence type="ECO:0000259" key="3">
    <source>
        <dbReference type="Pfam" id="PF00107"/>
    </source>
</evidence>
<sequence length="353" mass="37347">MKVARWYGQGDIRLEDESMPVPDSGEALIRVLWVGLCGSDLEEFDSGPIVARPGVILGHEIVGEVLEPAADGTGPRKGQAVIVDVVIGCGRCYWCQRHEEGLCPTLEVRGQTRDGGLAQYLTADASRLVVVPSGVPADRAALAEPVSVAVRALRKIGSLLGRSVVIYGGGTIGMLCAQLAQRGGASTVVVVEPGALRRSVIQRWGVVTMWADAEEERKTLLQGLLPVRGADVVVECSGRSGVAREAARVTRRGGSMLLLGVPVGEENMDLLDLMLAEKSVFGSAAHMWDDDVAVAVDLLSSGALDVDSMITHRVPLEDIGHAFRLLQESGEAAIKLLVDCSSAPGPEDEDENA</sequence>
<evidence type="ECO:0000313" key="5">
    <source>
        <dbReference type="EMBL" id="BDZ48166.1"/>
    </source>
</evidence>
<comment type="cofactor">
    <cofactor evidence="1">
        <name>Zn(2+)</name>
        <dbReference type="ChEBI" id="CHEBI:29105"/>
    </cofactor>
</comment>
<evidence type="ECO:0000256" key="1">
    <source>
        <dbReference type="ARBA" id="ARBA00001947"/>
    </source>
</evidence>
<gene>
    <name evidence="5" type="ORF">GCM10025867_04070</name>
</gene>
<dbReference type="InterPro" id="IPR011032">
    <property type="entry name" value="GroES-like_sf"/>
</dbReference>
<evidence type="ECO:0000259" key="4">
    <source>
        <dbReference type="Pfam" id="PF08240"/>
    </source>
</evidence>
<dbReference type="InterPro" id="IPR013149">
    <property type="entry name" value="ADH-like_C"/>
</dbReference>
<dbReference type="Gene3D" id="3.40.50.720">
    <property type="entry name" value="NAD(P)-binding Rossmann-like Domain"/>
    <property type="match status" value="1"/>
</dbReference>
<organism evidence="5 6">
    <name type="scientific">Frondihabitans sucicola</name>
    <dbReference type="NCBI Taxonomy" id="1268041"/>
    <lineage>
        <taxon>Bacteria</taxon>
        <taxon>Bacillati</taxon>
        <taxon>Actinomycetota</taxon>
        <taxon>Actinomycetes</taxon>
        <taxon>Micrococcales</taxon>
        <taxon>Microbacteriaceae</taxon>
        <taxon>Frondihabitans</taxon>
    </lineage>
</organism>
<keyword evidence="2" id="KW-0560">Oxidoreductase</keyword>
<evidence type="ECO:0000256" key="2">
    <source>
        <dbReference type="ARBA" id="ARBA00023002"/>
    </source>
</evidence>
<feature type="domain" description="Alcohol dehydrogenase-like N-terminal" evidence="4">
    <location>
        <begin position="24"/>
        <end position="132"/>
    </location>
</feature>
<dbReference type="PANTHER" id="PTHR43401:SF2">
    <property type="entry name" value="L-THREONINE 3-DEHYDROGENASE"/>
    <property type="match status" value="1"/>
</dbReference>
<dbReference type="InterPro" id="IPR050129">
    <property type="entry name" value="Zn_alcohol_dh"/>
</dbReference>
<reference evidence="6" key="1">
    <citation type="journal article" date="2019" name="Int. J. Syst. Evol. Microbiol.">
        <title>The Global Catalogue of Microorganisms (GCM) 10K type strain sequencing project: providing services to taxonomists for standard genome sequencing and annotation.</title>
        <authorList>
            <consortium name="The Broad Institute Genomics Platform"/>
            <consortium name="The Broad Institute Genome Sequencing Center for Infectious Disease"/>
            <person name="Wu L."/>
            <person name="Ma J."/>
        </authorList>
    </citation>
    <scope>NUCLEOTIDE SEQUENCE [LARGE SCALE GENOMIC DNA]</scope>
    <source>
        <strain evidence="6">NBRC 108728</strain>
    </source>
</reference>
<feature type="domain" description="Alcohol dehydrogenase-like C-terminal" evidence="3">
    <location>
        <begin position="172"/>
        <end position="300"/>
    </location>
</feature>
<accession>A0ABN6XWX5</accession>
<dbReference type="SUPFAM" id="SSF51735">
    <property type="entry name" value="NAD(P)-binding Rossmann-fold domains"/>
    <property type="match status" value="1"/>
</dbReference>
<protein>
    <submittedName>
        <fullName evidence="5">2,3-butanediol dehydrogenase</fullName>
    </submittedName>
</protein>